<evidence type="ECO:0000256" key="10">
    <source>
        <dbReference type="PROSITE-ProRule" id="PRU00282"/>
    </source>
</evidence>
<feature type="compositionally biased region" description="Polar residues" evidence="12">
    <location>
        <begin position="137"/>
        <end position="150"/>
    </location>
</feature>
<evidence type="ECO:0000256" key="2">
    <source>
        <dbReference type="ARBA" id="ARBA00006375"/>
    </source>
</evidence>
<evidence type="ECO:0000256" key="11">
    <source>
        <dbReference type="RuleBase" id="RU000488"/>
    </source>
</evidence>
<dbReference type="GO" id="GO:0022857">
    <property type="term" value="F:transmembrane transporter activity"/>
    <property type="evidence" value="ECO:0007669"/>
    <property type="project" value="TreeGrafter"/>
</dbReference>
<dbReference type="Gene3D" id="1.50.40.10">
    <property type="entry name" value="Mitochondrial carrier domain"/>
    <property type="match status" value="1"/>
</dbReference>
<gene>
    <name evidence="13" type="ORF">CONLIGDRAFT_662339</name>
</gene>
<evidence type="ECO:0000256" key="4">
    <source>
        <dbReference type="ARBA" id="ARBA00022692"/>
    </source>
</evidence>
<keyword evidence="6" id="KW-0999">Mitochondrion inner membrane</keyword>
<dbReference type="STRING" id="1408157.A0A1J7JD64"/>
<feature type="repeat" description="Solcar" evidence="10">
    <location>
        <begin position="401"/>
        <end position="484"/>
    </location>
</feature>
<feature type="region of interest" description="Disordered" evidence="12">
    <location>
        <begin position="137"/>
        <end position="177"/>
    </location>
</feature>
<dbReference type="OrthoDB" id="2382881at2759"/>
<keyword evidence="14" id="KW-1185">Reference proteome</keyword>
<evidence type="ECO:0000313" key="13">
    <source>
        <dbReference type="EMBL" id="OIW27180.1"/>
    </source>
</evidence>
<dbReference type="Proteomes" id="UP000182658">
    <property type="component" value="Unassembled WGS sequence"/>
</dbReference>
<keyword evidence="4 10" id="KW-0812">Transmembrane</keyword>
<sequence>MSNTEILHAYRHLLRHGLHAVQFSLPARLVIQSQLRQAFRPKKGETSQTFDAEAVRRTIWFLKAAAAERGLEHKIVKNLVKIAWARQRESEVSWKQTVNHLEMGGGKKRRLEDAVVSTAYEHYEATIAMLNHNDSPRLQLQTMPSTGNNDKNGDERRPASSRPADQRHHERPPHERFVKRYRTEVAASMSSVLSTVSAFPLDSVKTRMQTYKYAGFLDCVRNTYQTEKLRGFFRGVTAPMLSVTLVRTVSFSIYQRSKHTYCNWLKKNMGVDVLGHVNSKGSYPNLWSVATFGAAGATAGSCITLIACPFELSKLSAQVSVLLANKQNCPEPKSQEIAASYQNKGTLKTMKNIVKHRGITGLYTGFKLHLMRDTLGTGIYFMTYESGKQLLTTFGGDGAHSNPLAVLVAGGLCGIVSWAMIYPIDSAKSIYQRNSLMHSKGEKVPPVKIQFFRRQMYRGLGVSMGRSCAVNAVFFSSFEFIKKYIKAMDDEPTA</sequence>
<evidence type="ECO:0000256" key="6">
    <source>
        <dbReference type="ARBA" id="ARBA00022792"/>
    </source>
</evidence>
<comment type="similarity">
    <text evidence="2 11">Belongs to the mitochondrial carrier (TC 2.A.29) family.</text>
</comment>
<dbReference type="EMBL" id="KV875099">
    <property type="protein sequence ID" value="OIW27180.1"/>
    <property type="molecule type" value="Genomic_DNA"/>
</dbReference>
<dbReference type="PANTHER" id="PTHR45624:SF9">
    <property type="entry name" value="CARRIER PROTEIN, PUTATIVE (AFU_ORTHOLOGUE AFUA_4G06390)-RELATED"/>
    <property type="match status" value="1"/>
</dbReference>
<comment type="subcellular location">
    <subcellularLocation>
        <location evidence="1">Mitochondrion membrane</location>
        <topology evidence="1">Multi-pass membrane protein</topology>
    </subcellularLocation>
</comment>
<keyword evidence="9 10" id="KW-0472">Membrane</keyword>
<feature type="compositionally biased region" description="Basic and acidic residues" evidence="12">
    <location>
        <begin position="151"/>
        <end position="177"/>
    </location>
</feature>
<dbReference type="Pfam" id="PF00153">
    <property type="entry name" value="Mito_carr"/>
    <property type="match status" value="3"/>
</dbReference>
<feature type="repeat" description="Solcar" evidence="10">
    <location>
        <begin position="178"/>
        <end position="260"/>
    </location>
</feature>
<protein>
    <submittedName>
        <fullName evidence="13">Mitochondrial carrier protein</fullName>
    </submittedName>
</protein>
<evidence type="ECO:0000256" key="8">
    <source>
        <dbReference type="ARBA" id="ARBA00023128"/>
    </source>
</evidence>
<dbReference type="InterPro" id="IPR050567">
    <property type="entry name" value="Mitochondrial_Carrier"/>
</dbReference>
<evidence type="ECO:0000256" key="3">
    <source>
        <dbReference type="ARBA" id="ARBA00022448"/>
    </source>
</evidence>
<reference evidence="13 14" key="1">
    <citation type="submission" date="2016-10" db="EMBL/GenBank/DDBJ databases">
        <title>Draft genome sequence of Coniochaeta ligniaria NRRL30616, a lignocellulolytic fungus for bioabatement of inhibitors in plant biomass hydrolysates.</title>
        <authorList>
            <consortium name="DOE Joint Genome Institute"/>
            <person name="Jimenez D.J."/>
            <person name="Hector R.E."/>
            <person name="Riley R."/>
            <person name="Sun H."/>
            <person name="Grigoriev I.V."/>
            <person name="Van Elsas J.D."/>
            <person name="Nichols N.N."/>
        </authorList>
    </citation>
    <scope>NUCLEOTIDE SEQUENCE [LARGE SCALE GENOMIC DNA]</scope>
    <source>
        <strain evidence="13 14">NRRL 30616</strain>
    </source>
</reference>
<dbReference type="PROSITE" id="PS50920">
    <property type="entry name" value="SOLCAR"/>
    <property type="match status" value="3"/>
</dbReference>
<dbReference type="GO" id="GO:0031966">
    <property type="term" value="C:mitochondrial membrane"/>
    <property type="evidence" value="ECO:0007669"/>
    <property type="project" value="UniProtKB-SubCell"/>
</dbReference>
<dbReference type="InterPro" id="IPR018108">
    <property type="entry name" value="MCP_transmembrane"/>
</dbReference>
<dbReference type="PANTHER" id="PTHR45624">
    <property type="entry name" value="MITOCHONDRIAL BASIC AMINO ACIDS TRANSPORTER-RELATED"/>
    <property type="match status" value="1"/>
</dbReference>
<accession>A0A1J7JD64</accession>
<evidence type="ECO:0000256" key="7">
    <source>
        <dbReference type="ARBA" id="ARBA00022989"/>
    </source>
</evidence>
<dbReference type="AlphaFoldDB" id="A0A1J7JD64"/>
<evidence type="ECO:0000256" key="12">
    <source>
        <dbReference type="SAM" id="MobiDB-lite"/>
    </source>
</evidence>
<evidence type="ECO:0000256" key="9">
    <source>
        <dbReference type="ARBA" id="ARBA00023136"/>
    </source>
</evidence>
<dbReference type="InParanoid" id="A0A1J7JD64"/>
<organism evidence="13 14">
    <name type="scientific">Coniochaeta ligniaria NRRL 30616</name>
    <dbReference type="NCBI Taxonomy" id="1408157"/>
    <lineage>
        <taxon>Eukaryota</taxon>
        <taxon>Fungi</taxon>
        <taxon>Dikarya</taxon>
        <taxon>Ascomycota</taxon>
        <taxon>Pezizomycotina</taxon>
        <taxon>Sordariomycetes</taxon>
        <taxon>Sordariomycetidae</taxon>
        <taxon>Coniochaetales</taxon>
        <taxon>Coniochaetaceae</taxon>
        <taxon>Coniochaeta</taxon>
    </lineage>
</organism>
<proteinExistence type="inferred from homology"/>
<feature type="repeat" description="Solcar" evidence="10">
    <location>
        <begin position="287"/>
        <end position="390"/>
    </location>
</feature>
<dbReference type="SUPFAM" id="SSF103506">
    <property type="entry name" value="Mitochondrial carrier"/>
    <property type="match status" value="1"/>
</dbReference>
<keyword evidence="7" id="KW-1133">Transmembrane helix</keyword>
<evidence type="ECO:0000256" key="5">
    <source>
        <dbReference type="ARBA" id="ARBA00022737"/>
    </source>
</evidence>
<evidence type="ECO:0000313" key="14">
    <source>
        <dbReference type="Proteomes" id="UP000182658"/>
    </source>
</evidence>
<dbReference type="InterPro" id="IPR023395">
    <property type="entry name" value="MCP_dom_sf"/>
</dbReference>
<keyword evidence="8" id="KW-0496">Mitochondrion</keyword>
<evidence type="ECO:0000256" key="1">
    <source>
        <dbReference type="ARBA" id="ARBA00004225"/>
    </source>
</evidence>
<keyword evidence="5" id="KW-0677">Repeat</keyword>
<name>A0A1J7JD64_9PEZI</name>
<keyword evidence="3 11" id="KW-0813">Transport</keyword>